<dbReference type="Proteomes" id="UP000292235">
    <property type="component" value="Chromosome"/>
</dbReference>
<evidence type="ECO:0000313" key="2">
    <source>
        <dbReference type="EMBL" id="QBI52048.1"/>
    </source>
</evidence>
<evidence type="ECO:0000256" key="1">
    <source>
        <dbReference type="SAM" id="Phobius"/>
    </source>
</evidence>
<dbReference type="OrthoDB" id="3432017at2"/>
<proteinExistence type="predicted"/>
<accession>A0A4P6PV91</accession>
<keyword evidence="1" id="KW-0812">Transmembrane</keyword>
<gene>
    <name evidence="2" type="ORF">EKD16_01155</name>
</gene>
<keyword evidence="1" id="KW-1133">Transmembrane helix</keyword>
<sequence>MGRRGRLKGPMGSHDRPASPLLFRLVLAVFGLVVLITGAVLAVVVLRSAPLTIVLVAGVLAVGLNIFWISRRRRYER</sequence>
<dbReference type="KEGG" id="strr:EKD16_01155"/>
<keyword evidence="3" id="KW-1185">Reference proteome</keyword>
<reference evidence="2 3" key="1">
    <citation type="submission" date="2019-02" db="EMBL/GenBank/DDBJ databases">
        <authorList>
            <person name="Khodamoradi S."/>
            <person name="Hahnke R.L."/>
            <person name="Kaempfer P."/>
            <person name="Schumann P."/>
            <person name="Rohde M."/>
            <person name="Steinert M."/>
            <person name="Luzhetskyy A."/>
            <person name="Wink J."/>
            <person name="Ruckert C."/>
        </authorList>
    </citation>
    <scope>NUCLEOTIDE SEQUENCE [LARGE SCALE GENOMIC DNA]</scope>
    <source>
        <strain evidence="2 3">M2</strain>
    </source>
</reference>
<protein>
    <submittedName>
        <fullName evidence="2">Uncharacterized protein</fullName>
    </submittedName>
</protein>
<feature type="transmembrane region" description="Helical" evidence="1">
    <location>
        <begin position="21"/>
        <end position="45"/>
    </location>
</feature>
<name>A0A4P6PV91_9ACTN</name>
<feature type="transmembrane region" description="Helical" evidence="1">
    <location>
        <begin position="51"/>
        <end position="69"/>
    </location>
</feature>
<evidence type="ECO:0000313" key="3">
    <source>
        <dbReference type="Proteomes" id="UP000292235"/>
    </source>
</evidence>
<dbReference type="EMBL" id="CP036455">
    <property type="protein sequence ID" value="QBI52048.1"/>
    <property type="molecule type" value="Genomic_DNA"/>
</dbReference>
<dbReference type="RefSeq" id="WP_131096661.1">
    <property type="nucleotide sequence ID" value="NZ_CP036455.1"/>
</dbReference>
<organism evidence="2 3">
    <name type="scientific">Streptomonospora litoralis</name>
    <dbReference type="NCBI Taxonomy" id="2498135"/>
    <lineage>
        <taxon>Bacteria</taxon>
        <taxon>Bacillati</taxon>
        <taxon>Actinomycetota</taxon>
        <taxon>Actinomycetes</taxon>
        <taxon>Streptosporangiales</taxon>
        <taxon>Nocardiopsidaceae</taxon>
        <taxon>Streptomonospora</taxon>
    </lineage>
</organism>
<dbReference type="AlphaFoldDB" id="A0A4P6PV91"/>
<keyword evidence="1" id="KW-0472">Membrane</keyword>